<evidence type="ECO:0000256" key="1">
    <source>
        <dbReference type="ARBA" id="ARBA00005964"/>
    </source>
</evidence>
<dbReference type="GeneID" id="73321860"/>
<sequence length="622" mass="67406">MAAMDNIYKDSQKSTVKSGLLYRPIRRKRCQLQTIMILLASLILSLFMLLAKASCSHTVPPTASILNGTYEGRHLPEFGQDLFLGIPYALAARLRNPLPLNESWTGVRDATRYTVACYADYYPGTLESVGVTVSENCLNLNIIRPAGTTSSSRLPVVVWVHGGGFFGGFGADGNTNTSYVVRDSVENGTPIMAITINYRLGFFGFPGGHQVAAEGVTNLGLKDQRHALRWIQENVAAFGGDPSKVTLWGQSAGAISIGHQILAYGGNGAEELFRGGILVSGSAGLATNMLLPTHPSIMEAYDGLLNATGCADADHTLNCVREAPADIVWKATIGAPFPSWWPSIDGDFVQKPPTWQILEGGIAPVSVIVGANNDEGLATAYAFAASETEADAAALLHLQFPAARDSTIQEVLAAYPVDAPSPPYSLPVSSDPANDPFCAALREANMTCGAQYRRMAGIYSDYAQIGGRRLTAREWARAGIPAYSYRFDTNPTDIPIVKNVLAPGFATHSAEYSYFFNFPPEYDMHGLNPPVRNVSSHLTLSRNIVDKFIAYIATGNPNSFSVPDVPEWPQYSVSEPTNMVFNATFADNTIHTRVEADTWRGEGLELWVKYAVELSFNGNWRP</sequence>
<dbReference type="InterPro" id="IPR050309">
    <property type="entry name" value="Type-B_Carboxylest/Lipase"/>
</dbReference>
<dbReference type="SUPFAM" id="SSF53474">
    <property type="entry name" value="alpha/beta-Hydrolases"/>
    <property type="match status" value="1"/>
</dbReference>
<dbReference type="PANTHER" id="PTHR11559">
    <property type="entry name" value="CARBOXYLESTERASE"/>
    <property type="match status" value="1"/>
</dbReference>
<organism evidence="6 7">
    <name type="scientific">Colletotrichum spaethianum</name>
    <dbReference type="NCBI Taxonomy" id="700344"/>
    <lineage>
        <taxon>Eukaryota</taxon>
        <taxon>Fungi</taxon>
        <taxon>Dikarya</taxon>
        <taxon>Ascomycota</taxon>
        <taxon>Pezizomycotina</taxon>
        <taxon>Sordariomycetes</taxon>
        <taxon>Hypocreomycetidae</taxon>
        <taxon>Glomerellales</taxon>
        <taxon>Glomerellaceae</taxon>
        <taxon>Colletotrichum</taxon>
        <taxon>Colletotrichum spaethianum species complex</taxon>
    </lineage>
</organism>
<name>A0AA37L2W0_9PEZI</name>
<dbReference type="EC" id="3.1.1.-" evidence="3"/>
<dbReference type="InterPro" id="IPR002018">
    <property type="entry name" value="CarbesteraseB"/>
</dbReference>
<evidence type="ECO:0000256" key="2">
    <source>
        <dbReference type="ARBA" id="ARBA00022801"/>
    </source>
</evidence>
<keyword evidence="2 3" id="KW-0378">Hydrolase</keyword>
<evidence type="ECO:0000313" key="6">
    <source>
        <dbReference type="EMBL" id="GKT40877.1"/>
    </source>
</evidence>
<feature type="transmembrane region" description="Helical" evidence="4">
    <location>
        <begin position="32"/>
        <end position="51"/>
    </location>
</feature>
<comment type="caution">
    <text evidence="6">The sequence shown here is derived from an EMBL/GenBank/DDBJ whole genome shotgun (WGS) entry which is preliminary data.</text>
</comment>
<dbReference type="RefSeq" id="XP_049123227.1">
    <property type="nucleotide sequence ID" value="XM_049267270.1"/>
</dbReference>
<evidence type="ECO:0000256" key="4">
    <source>
        <dbReference type="SAM" id="Phobius"/>
    </source>
</evidence>
<accession>A0AA37L2W0</accession>
<keyword evidence="4" id="KW-0472">Membrane</keyword>
<comment type="similarity">
    <text evidence="1 3">Belongs to the type-B carboxylesterase/lipase family.</text>
</comment>
<dbReference type="PROSITE" id="PS00122">
    <property type="entry name" value="CARBOXYLESTERASE_B_1"/>
    <property type="match status" value="1"/>
</dbReference>
<dbReference type="Gene3D" id="3.40.50.1820">
    <property type="entry name" value="alpha/beta hydrolase"/>
    <property type="match status" value="1"/>
</dbReference>
<gene>
    <name evidence="6" type="ORF">ColSpa_01058</name>
</gene>
<reference evidence="6 7" key="1">
    <citation type="submission" date="2022-03" db="EMBL/GenBank/DDBJ databases">
        <title>Genome data of Colletotrichum spp.</title>
        <authorList>
            <person name="Utami Y.D."/>
            <person name="Hiruma K."/>
        </authorList>
    </citation>
    <scope>NUCLEOTIDE SEQUENCE [LARGE SCALE GENOMIC DNA]</scope>
    <source>
        <strain evidence="6 7">MAFF 239500</strain>
    </source>
</reference>
<protein>
    <recommendedName>
        <fullName evidence="3">Carboxylic ester hydrolase</fullName>
        <ecNumber evidence="3">3.1.1.-</ecNumber>
    </recommendedName>
</protein>
<dbReference type="InterPro" id="IPR019826">
    <property type="entry name" value="Carboxylesterase_B_AS"/>
</dbReference>
<keyword evidence="4" id="KW-0812">Transmembrane</keyword>
<evidence type="ECO:0000259" key="5">
    <source>
        <dbReference type="Pfam" id="PF00135"/>
    </source>
</evidence>
<dbReference type="Proteomes" id="UP001055115">
    <property type="component" value="Unassembled WGS sequence"/>
</dbReference>
<dbReference type="AlphaFoldDB" id="A0AA37L2W0"/>
<feature type="domain" description="Carboxylesterase type B" evidence="5">
    <location>
        <begin position="65"/>
        <end position="579"/>
    </location>
</feature>
<keyword evidence="4" id="KW-1133">Transmembrane helix</keyword>
<dbReference type="EMBL" id="BQXU01000002">
    <property type="protein sequence ID" value="GKT40877.1"/>
    <property type="molecule type" value="Genomic_DNA"/>
</dbReference>
<evidence type="ECO:0000256" key="3">
    <source>
        <dbReference type="RuleBase" id="RU361235"/>
    </source>
</evidence>
<proteinExistence type="inferred from homology"/>
<dbReference type="InterPro" id="IPR029058">
    <property type="entry name" value="AB_hydrolase_fold"/>
</dbReference>
<dbReference type="Pfam" id="PF00135">
    <property type="entry name" value="COesterase"/>
    <property type="match status" value="1"/>
</dbReference>
<evidence type="ECO:0000313" key="7">
    <source>
        <dbReference type="Proteomes" id="UP001055115"/>
    </source>
</evidence>
<keyword evidence="7" id="KW-1185">Reference proteome</keyword>
<dbReference type="GO" id="GO:0016787">
    <property type="term" value="F:hydrolase activity"/>
    <property type="evidence" value="ECO:0007669"/>
    <property type="project" value="UniProtKB-KW"/>
</dbReference>